<dbReference type="AlphaFoldDB" id="B9BI03"/>
<evidence type="ECO:0000259" key="2">
    <source>
        <dbReference type="Pfam" id="PF00248"/>
    </source>
</evidence>
<reference evidence="3 4" key="1">
    <citation type="journal article" date="2012" name="J. Bacteriol.">
        <title>Draft Genome Sequence Determination for Cystic Fibrosis and Chronic Granulomatous Disease Burkholderia multivorans Isolates.</title>
        <authorList>
            <person name="Varga J.J."/>
            <person name="Losada L."/>
            <person name="Zelazny A.M."/>
            <person name="Brinkac L."/>
            <person name="Harkins D."/>
            <person name="Radune D."/>
            <person name="Hostetler J."/>
            <person name="Sampaio E.P."/>
            <person name="Ronning C.M."/>
            <person name="Nierman W.C."/>
            <person name="Greenberg D.E."/>
            <person name="Holland S.M."/>
            <person name="Goldberg J.B."/>
        </authorList>
    </citation>
    <scope>NUCLEOTIDE SEQUENCE [LARGE SCALE GENOMIC DNA]</scope>
    <source>
        <strain evidence="3 4">CGD2</strain>
    </source>
</reference>
<comment type="caution">
    <text evidence="3">The sequence shown here is derived from an EMBL/GenBank/DDBJ whole genome shotgun (WGS) entry which is preliminary data.</text>
</comment>
<dbReference type="InterPro" id="IPR036812">
    <property type="entry name" value="NAD(P)_OxRdtase_dom_sf"/>
</dbReference>
<dbReference type="PANTHER" id="PTHR43364">
    <property type="entry name" value="NADH-SPECIFIC METHYLGLYOXAL REDUCTASE-RELATED"/>
    <property type="match status" value="1"/>
</dbReference>
<dbReference type="Gene3D" id="3.20.20.100">
    <property type="entry name" value="NADP-dependent oxidoreductase domain"/>
    <property type="match status" value="1"/>
</dbReference>
<keyword evidence="1" id="KW-0560">Oxidoreductase</keyword>
<dbReference type="PANTHER" id="PTHR43364:SF4">
    <property type="entry name" value="NAD(P)-LINKED OXIDOREDUCTASE SUPERFAMILY PROTEIN"/>
    <property type="match status" value="1"/>
</dbReference>
<dbReference type="Pfam" id="PF00248">
    <property type="entry name" value="Aldo_ket_red"/>
    <property type="match status" value="1"/>
</dbReference>
<dbReference type="SUPFAM" id="SSF51430">
    <property type="entry name" value="NAD(P)-linked oxidoreductase"/>
    <property type="match status" value="1"/>
</dbReference>
<organism evidence="3 4">
    <name type="scientific">Burkholderia multivorans CGD2</name>
    <dbReference type="NCBI Taxonomy" id="513052"/>
    <lineage>
        <taxon>Bacteria</taxon>
        <taxon>Pseudomonadati</taxon>
        <taxon>Pseudomonadota</taxon>
        <taxon>Betaproteobacteria</taxon>
        <taxon>Burkholderiales</taxon>
        <taxon>Burkholderiaceae</taxon>
        <taxon>Burkholderia</taxon>
        <taxon>Burkholderia cepacia complex</taxon>
    </lineage>
</organism>
<sequence length="356" mass="39625">MQRFGRGACARFVAFRRASAASSTRLARQTMEYVKFGSTGLEVSKLVLGCMTFGEPSRGTHPWTLPEAESRPIIRRAIEAGINFFDTANMYSDGTSEEIVGRALRDFAKRDEVVIATKVFYRMRPGPNGAGLSRKAIMTDIDQSLKRLGTDYVDLYQIHRWDDSTPIEETLEALHDVVKAGKARYIGASSMYAWQFAKALYTSRQHGWTRFVSMQNHLNLLYREEEREMLPLCEAEGIAVIPWSPLARGRLTRNWDESSERQQSDAVGQRLYDATADADRAIVDAVAAIAAARNVPRAQVALAWVAQKRGVTAPIVGISKLPQLDDALAALDLKLTDDEIATLERPYVPHAVAGFN</sequence>
<dbReference type="FunFam" id="3.20.20.100:FF:000004">
    <property type="entry name" value="Oxidoreductase, aldo/keto reductase"/>
    <property type="match status" value="1"/>
</dbReference>
<dbReference type="InterPro" id="IPR023210">
    <property type="entry name" value="NADP_OxRdtase_dom"/>
</dbReference>
<dbReference type="GO" id="GO:0016491">
    <property type="term" value="F:oxidoreductase activity"/>
    <property type="evidence" value="ECO:0007669"/>
    <property type="project" value="UniProtKB-KW"/>
</dbReference>
<dbReference type="InterPro" id="IPR050523">
    <property type="entry name" value="AKR_Detox_Biosynth"/>
</dbReference>
<dbReference type="Proteomes" id="UP000004535">
    <property type="component" value="Unassembled WGS sequence"/>
</dbReference>
<evidence type="ECO:0000313" key="4">
    <source>
        <dbReference type="Proteomes" id="UP000004535"/>
    </source>
</evidence>
<dbReference type="CDD" id="cd19079">
    <property type="entry name" value="AKR_EcYajO-like"/>
    <property type="match status" value="1"/>
</dbReference>
<protein>
    <submittedName>
        <fullName evidence="3">Oxidoreductase, aldo/keto reductase family</fullName>
    </submittedName>
</protein>
<dbReference type="GO" id="GO:0005829">
    <property type="term" value="C:cytosol"/>
    <property type="evidence" value="ECO:0007669"/>
    <property type="project" value="UniProtKB-ARBA"/>
</dbReference>
<accession>B9BI03</accession>
<proteinExistence type="predicted"/>
<gene>
    <name evidence="3" type="ORF">BURMUCGD2_4708</name>
</gene>
<name>B9BI03_9BURK</name>
<evidence type="ECO:0000313" key="3">
    <source>
        <dbReference type="EMBL" id="EEE09336.1"/>
    </source>
</evidence>
<dbReference type="PRINTS" id="PR00069">
    <property type="entry name" value="ALDKETRDTASE"/>
</dbReference>
<evidence type="ECO:0000256" key="1">
    <source>
        <dbReference type="ARBA" id="ARBA00023002"/>
    </source>
</evidence>
<dbReference type="InterPro" id="IPR020471">
    <property type="entry name" value="AKR"/>
</dbReference>
<feature type="domain" description="NADP-dependent oxidoreductase" evidence="2">
    <location>
        <begin position="45"/>
        <end position="344"/>
    </location>
</feature>
<dbReference type="EMBL" id="ACFC01000001">
    <property type="protein sequence ID" value="EEE09336.1"/>
    <property type="molecule type" value="Genomic_DNA"/>
</dbReference>